<comment type="caution">
    <text evidence="2">The sequence shown here is derived from an EMBL/GenBank/DDBJ whole genome shotgun (WGS) entry which is preliminary data.</text>
</comment>
<dbReference type="Proteomes" id="UP001443914">
    <property type="component" value="Unassembled WGS sequence"/>
</dbReference>
<keyword evidence="3" id="KW-1185">Reference proteome</keyword>
<feature type="domain" description="Endonuclease/exonuclease/phosphatase" evidence="1">
    <location>
        <begin position="5"/>
        <end position="225"/>
    </location>
</feature>
<dbReference type="PANTHER" id="PTHR33710">
    <property type="entry name" value="BNAC02G09200D PROTEIN"/>
    <property type="match status" value="1"/>
</dbReference>
<dbReference type="SUPFAM" id="SSF56219">
    <property type="entry name" value="DNase I-like"/>
    <property type="match status" value="1"/>
</dbReference>
<evidence type="ECO:0000259" key="1">
    <source>
        <dbReference type="Pfam" id="PF03372"/>
    </source>
</evidence>
<dbReference type="Pfam" id="PF03372">
    <property type="entry name" value="Exo_endo_phos"/>
    <property type="match status" value="1"/>
</dbReference>
<gene>
    <name evidence="2" type="ORF">RND81_11G077000</name>
</gene>
<organism evidence="2 3">
    <name type="scientific">Saponaria officinalis</name>
    <name type="common">Common soapwort</name>
    <name type="synonym">Lychnis saponaria</name>
    <dbReference type="NCBI Taxonomy" id="3572"/>
    <lineage>
        <taxon>Eukaryota</taxon>
        <taxon>Viridiplantae</taxon>
        <taxon>Streptophyta</taxon>
        <taxon>Embryophyta</taxon>
        <taxon>Tracheophyta</taxon>
        <taxon>Spermatophyta</taxon>
        <taxon>Magnoliopsida</taxon>
        <taxon>eudicotyledons</taxon>
        <taxon>Gunneridae</taxon>
        <taxon>Pentapetalae</taxon>
        <taxon>Caryophyllales</taxon>
        <taxon>Caryophyllaceae</taxon>
        <taxon>Caryophylleae</taxon>
        <taxon>Saponaria</taxon>
    </lineage>
</organism>
<dbReference type="EMBL" id="JBDFQZ010000011">
    <property type="protein sequence ID" value="KAK9676437.1"/>
    <property type="molecule type" value="Genomic_DNA"/>
</dbReference>
<evidence type="ECO:0000313" key="3">
    <source>
        <dbReference type="Proteomes" id="UP001443914"/>
    </source>
</evidence>
<dbReference type="PANTHER" id="PTHR33710:SF64">
    <property type="entry name" value="ENDONUCLEASE_EXONUCLEASE_PHOSPHATASE DOMAIN-CONTAINING PROTEIN"/>
    <property type="match status" value="1"/>
</dbReference>
<protein>
    <recommendedName>
        <fullName evidence="1">Endonuclease/exonuclease/phosphatase domain-containing protein</fullName>
    </recommendedName>
</protein>
<dbReference type="InterPro" id="IPR005135">
    <property type="entry name" value="Endo/exonuclease/phosphatase"/>
</dbReference>
<dbReference type="InterPro" id="IPR036691">
    <property type="entry name" value="Endo/exonu/phosph_ase_sf"/>
</dbReference>
<evidence type="ECO:0000313" key="2">
    <source>
        <dbReference type="EMBL" id="KAK9676437.1"/>
    </source>
</evidence>
<accession>A0AAW1HJ73</accession>
<dbReference type="AlphaFoldDB" id="A0AAW1HJ73"/>
<reference evidence="2" key="1">
    <citation type="submission" date="2024-03" db="EMBL/GenBank/DDBJ databases">
        <title>WGS assembly of Saponaria officinalis var. Norfolk2.</title>
        <authorList>
            <person name="Jenkins J."/>
            <person name="Shu S."/>
            <person name="Grimwood J."/>
            <person name="Barry K."/>
            <person name="Goodstein D."/>
            <person name="Schmutz J."/>
            <person name="Leebens-Mack J."/>
            <person name="Osbourn A."/>
        </authorList>
    </citation>
    <scope>NUCLEOTIDE SEQUENCE [LARGE SCALE GENOMIC DNA]</scope>
    <source>
        <strain evidence="2">JIC</strain>
    </source>
</reference>
<name>A0AAW1HJ73_SAPOF</name>
<proteinExistence type="predicted"/>
<dbReference type="Gene3D" id="3.60.10.10">
    <property type="entry name" value="Endonuclease/exonuclease/phosphatase"/>
    <property type="match status" value="1"/>
</dbReference>
<dbReference type="GO" id="GO:0003824">
    <property type="term" value="F:catalytic activity"/>
    <property type="evidence" value="ECO:0007669"/>
    <property type="project" value="InterPro"/>
</dbReference>
<sequence>MIISTWNIRGLNAPSKQQEIRAFLLNQKVDLMGILETRVRAHNASKVQRGIFSHTWKLVANYQCHENGRIWLAWRSSRVHLEVIEVYDQLLWCLVKNNGVSFYLAVVYGLNTREGRLRLWGLLNSLIGFSSDPCLLMGDFNVTLCDDERISSYDVDRANVEDFRRCCATTSLVDLPYTGLTFTWCNKQDGLDRTWCKLDRVMGNAAWFQFFGVIANLLAPGISDHSPALVNLESVVGRKRGGFKFLNGWMEDPQVHAIIRDAWEGDFRGTKMFQLVSKLKSVKRSLQCYHRGHFTNISQRVSLAREELLQVQYDLNLQPRDVVLIEQEKRLMQELLKIQGIERRFYQQRAKIQYLQQHDENTKFFQAKMRENTLRNKVHCISTMEGSKLRLMMTLDRLL</sequence>